<gene>
    <name evidence="2" type="ORF">IEQ34_017230</name>
</gene>
<feature type="compositionally biased region" description="Low complexity" evidence="1">
    <location>
        <begin position="163"/>
        <end position="176"/>
    </location>
</feature>
<dbReference type="EMBL" id="JAGFBR010000016">
    <property type="protein sequence ID" value="KAH0452906.1"/>
    <property type="molecule type" value="Genomic_DNA"/>
</dbReference>
<evidence type="ECO:0000313" key="3">
    <source>
        <dbReference type="Proteomes" id="UP000775213"/>
    </source>
</evidence>
<dbReference type="Proteomes" id="UP000775213">
    <property type="component" value="Unassembled WGS sequence"/>
</dbReference>
<accession>A0AAV7G907</accession>
<dbReference type="AlphaFoldDB" id="A0AAV7G907"/>
<name>A0AAV7G907_DENCH</name>
<keyword evidence="3" id="KW-1185">Reference proteome</keyword>
<reference evidence="2 3" key="1">
    <citation type="journal article" date="2021" name="Hortic Res">
        <title>Chromosome-scale assembly of the Dendrobium chrysotoxum genome enhances the understanding of orchid evolution.</title>
        <authorList>
            <person name="Zhang Y."/>
            <person name="Zhang G.Q."/>
            <person name="Zhang D."/>
            <person name="Liu X.D."/>
            <person name="Xu X.Y."/>
            <person name="Sun W.H."/>
            <person name="Yu X."/>
            <person name="Zhu X."/>
            <person name="Wang Z.W."/>
            <person name="Zhao X."/>
            <person name="Zhong W.Y."/>
            <person name="Chen H."/>
            <person name="Yin W.L."/>
            <person name="Huang T."/>
            <person name="Niu S.C."/>
            <person name="Liu Z.J."/>
        </authorList>
    </citation>
    <scope>NUCLEOTIDE SEQUENCE [LARGE SCALE GENOMIC DNA]</scope>
    <source>
        <strain evidence="2">Lindl</strain>
    </source>
</reference>
<comment type="caution">
    <text evidence="2">The sequence shown here is derived from an EMBL/GenBank/DDBJ whole genome shotgun (WGS) entry which is preliminary data.</text>
</comment>
<evidence type="ECO:0000256" key="1">
    <source>
        <dbReference type="SAM" id="MobiDB-lite"/>
    </source>
</evidence>
<organism evidence="2 3">
    <name type="scientific">Dendrobium chrysotoxum</name>
    <name type="common">Orchid</name>
    <dbReference type="NCBI Taxonomy" id="161865"/>
    <lineage>
        <taxon>Eukaryota</taxon>
        <taxon>Viridiplantae</taxon>
        <taxon>Streptophyta</taxon>
        <taxon>Embryophyta</taxon>
        <taxon>Tracheophyta</taxon>
        <taxon>Spermatophyta</taxon>
        <taxon>Magnoliopsida</taxon>
        <taxon>Liliopsida</taxon>
        <taxon>Asparagales</taxon>
        <taxon>Orchidaceae</taxon>
        <taxon>Epidendroideae</taxon>
        <taxon>Malaxideae</taxon>
        <taxon>Dendrobiinae</taxon>
        <taxon>Dendrobium</taxon>
    </lineage>
</organism>
<sequence>MVRCYSALFCGWATLDAGFRQDSSKIYAEGRGIRAASIQQHSNKSLACVFPVARKSAVALFIDFFLPPDFSYMIRNLTPPVEIFYQRGHHRGTRIQHLEDSQFQIKFVFSKINQSPEILFFLSPEFLSEFRQPSGVPSPAPGEREEGIGHSPIGQETEKATHGGSSAGFRSARSGSDTAAVGGWDWRPT</sequence>
<protein>
    <submittedName>
        <fullName evidence="2">Uncharacterized protein</fullName>
    </submittedName>
</protein>
<evidence type="ECO:0000313" key="2">
    <source>
        <dbReference type="EMBL" id="KAH0452906.1"/>
    </source>
</evidence>
<feature type="region of interest" description="Disordered" evidence="1">
    <location>
        <begin position="132"/>
        <end position="189"/>
    </location>
</feature>
<proteinExistence type="predicted"/>